<dbReference type="eggNOG" id="KOG3417">
    <property type="taxonomic scope" value="Eukaryota"/>
</dbReference>
<feature type="compositionally biased region" description="Polar residues" evidence="3">
    <location>
        <begin position="608"/>
        <end position="622"/>
    </location>
</feature>
<dbReference type="SUPFAM" id="SSF48366">
    <property type="entry name" value="Ras GEF"/>
    <property type="match status" value="1"/>
</dbReference>
<protein>
    <submittedName>
        <fullName evidence="6">Uncharacterized protein</fullName>
    </submittedName>
</protein>
<dbReference type="PROSITE" id="PS50009">
    <property type="entry name" value="RASGEF_CAT"/>
    <property type="match status" value="1"/>
</dbReference>
<evidence type="ECO:0000313" key="6">
    <source>
        <dbReference type="EMBL" id="KJE89324.1"/>
    </source>
</evidence>
<dbReference type="PROSITE" id="PS50212">
    <property type="entry name" value="RASGEF_NTER"/>
    <property type="match status" value="1"/>
</dbReference>
<dbReference type="Gene3D" id="1.20.870.10">
    <property type="entry name" value="Son of sevenless (SoS) protein Chain: S domain 1"/>
    <property type="match status" value="1"/>
</dbReference>
<dbReference type="GO" id="GO:0007265">
    <property type="term" value="P:Ras protein signal transduction"/>
    <property type="evidence" value="ECO:0007669"/>
    <property type="project" value="TreeGrafter"/>
</dbReference>
<dbReference type="AlphaFoldDB" id="A0A0D2X0M6"/>
<evidence type="ECO:0000313" key="7">
    <source>
        <dbReference type="Proteomes" id="UP000008743"/>
    </source>
</evidence>
<dbReference type="CDD" id="cd00155">
    <property type="entry name" value="RasGEF"/>
    <property type="match status" value="1"/>
</dbReference>
<dbReference type="Gene3D" id="1.10.840.10">
    <property type="entry name" value="Ras guanine-nucleotide exchange factors catalytic domain"/>
    <property type="match status" value="1"/>
</dbReference>
<dbReference type="InterPro" id="IPR008937">
    <property type="entry name" value="Ras-like_GEF"/>
</dbReference>
<dbReference type="OrthoDB" id="28357at2759"/>
<evidence type="ECO:0000256" key="1">
    <source>
        <dbReference type="ARBA" id="ARBA00022658"/>
    </source>
</evidence>
<dbReference type="SMART" id="SM00147">
    <property type="entry name" value="RasGEF"/>
    <property type="match status" value="1"/>
</dbReference>
<keyword evidence="7" id="KW-1185">Reference proteome</keyword>
<dbReference type="EMBL" id="KE346360">
    <property type="protein sequence ID" value="KJE89324.1"/>
    <property type="molecule type" value="Genomic_DNA"/>
</dbReference>
<evidence type="ECO:0000259" key="4">
    <source>
        <dbReference type="PROSITE" id="PS50009"/>
    </source>
</evidence>
<accession>A0A0D2X0M6</accession>
<dbReference type="InterPro" id="IPR036964">
    <property type="entry name" value="RASGEF_cat_dom_sf"/>
</dbReference>
<dbReference type="InterPro" id="IPR019804">
    <property type="entry name" value="Ras_G-nucl-exch_fac_CS"/>
</dbReference>
<dbReference type="SMART" id="SM00229">
    <property type="entry name" value="RasGEFN"/>
    <property type="match status" value="1"/>
</dbReference>
<evidence type="ECO:0000256" key="3">
    <source>
        <dbReference type="SAM" id="MobiDB-lite"/>
    </source>
</evidence>
<name>A0A0D2X0M6_CAPO3</name>
<keyword evidence="1 2" id="KW-0344">Guanine-nucleotide releasing factor</keyword>
<dbReference type="PANTHER" id="PTHR23113:SF368">
    <property type="entry name" value="CELL DIVISION CONTROL PROTEIN 25"/>
    <property type="match status" value="1"/>
</dbReference>
<dbReference type="GO" id="GO:0005085">
    <property type="term" value="F:guanyl-nucleotide exchange factor activity"/>
    <property type="evidence" value="ECO:0007669"/>
    <property type="project" value="UniProtKB-KW"/>
</dbReference>
<organism evidence="6 7">
    <name type="scientific">Capsaspora owczarzaki (strain ATCC 30864)</name>
    <dbReference type="NCBI Taxonomy" id="595528"/>
    <lineage>
        <taxon>Eukaryota</taxon>
        <taxon>Filasterea</taxon>
        <taxon>Capsaspora</taxon>
    </lineage>
</organism>
<feature type="region of interest" description="Disordered" evidence="3">
    <location>
        <begin position="593"/>
        <end position="639"/>
    </location>
</feature>
<dbReference type="STRING" id="595528.A0A0D2X0M6"/>
<feature type="compositionally biased region" description="Basic and acidic residues" evidence="3">
    <location>
        <begin position="630"/>
        <end position="639"/>
    </location>
</feature>
<evidence type="ECO:0000256" key="2">
    <source>
        <dbReference type="PROSITE-ProRule" id="PRU00168"/>
    </source>
</evidence>
<reference evidence="7" key="1">
    <citation type="submission" date="2011-02" db="EMBL/GenBank/DDBJ databases">
        <title>The Genome Sequence of Capsaspora owczarzaki ATCC 30864.</title>
        <authorList>
            <person name="Russ C."/>
            <person name="Cuomo C."/>
            <person name="Burger G."/>
            <person name="Gray M.W."/>
            <person name="Holland P.W.H."/>
            <person name="King N."/>
            <person name="Lang F.B.F."/>
            <person name="Roger A.J."/>
            <person name="Ruiz-Trillo I."/>
            <person name="Young S.K."/>
            <person name="Zeng Q."/>
            <person name="Gargeya S."/>
            <person name="Alvarado L."/>
            <person name="Berlin A."/>
            <person name="Chapman S.B."/>
            <person name="Chen Z."/>
            <person name="Freedman E."/>
            <person name="Gellesch M."/>
            <person name="Goldberg J."/>
            <person name="Griggs A."/>
            <person name="Gujja S."/>
            <person name="Heilman E."/>
            <person name="Heiman D."/>
            <person name="Howarth C."/>
            <person name="Mehta T."/>
            <person name="Neiman D."/>
            <person name="Pearson M."/>
            <person name="Roberts A."/>
            <person name="Saif S."/>
            <person name="Shea T."/>
            <person name="Shenoy N."/>
            <person name="Sisk P."/>
            <person name="Stolte C."/>
            <person name="Sykes S."/>
            <person name="White J."/>
            <person name="Yandava C."/>
            <person name="Haas B."/>
            <person name="Nusbaum C."/>
            <person name="Birren B."/>
        </authorList>
    </citation>
    <scope>NUCLEOTIDE SEQUENCE</scope>
    <source>
        <strain evidence="7">ATCC 30864</strain>
    </source>
</reference>
<proteinExistence type="predicted"/>
<dbReference type="Pfam" id="PF00617">
    <property type="entry name" value="RasGEF"/>
    <property type="match status" value="1"/>
</dbReference>
<dbReference type="InterPro" id="IPR001895">
    <property type="entry name" value="RASGEF_cat_dom"/>
</dbReference>
<dbReference type="GO" id="GO:0005886">
    <property type="term" value="C:plasma membrane"/>
    <property type="evidence" value="ECO:0007669"/>
    <property type="project" value="TreeGrafter"/>
</dbReference>
<dbReference type="PROSITE" id="PS00720">
    <property type="entry name" value="RASGEF"/>
    <property type="match status" value="1"/>
</dbReference>
<dbReference type="PhylomeDB" id="A0A0D2X0M6"/>
<evidence type="ECO:0000259" key="5">
    <source>
        <dbReference type="PROSITE" id="PS50212"/>
    </source>
</evidence>
<sequence length="1150" mass="126791">MRLCDIAMATRFLGQVAAKAHKSKARQLPLSVVRQLYKELYNVIVQQWTAMTVVIMRGLPAHLDAQRNELQHSMDKLSALYNKHQATLSTTEDAFNAAVYDTLLDLTREMAEYLSEAFFGCVSVLFTPALADTKACVADVKCVQLATVVLSDPQGVVTAFQKATHSIARLGESVSRVRAGYPPLDSPLFIFMSEAFDHLNTVNSELANAVNAALRVIVNIPVHEIEAMSESQRHTRAVTIPEVTHLIDTVTLVITVAEDAAAHIRSEQDVLKDVSPLSLYTALAMQSAQAEVLKEQLHQEKVQQIRDSGAAARVSRLRLDDKAVVSQTVATLASNADEVGVHLHNIQHNVAQRDIRSLRIAADAARPSLGDYFKTLSTALQEEEAILNKDVQSNSAKATAAVAAVKPNATPAEVRPAAIEARNWLELAIERLQPTQTKRAFDGFSSPAFLQHIQAARKHAATLPNQSTPPNSNLTQPSVVEKVANTNAELVLAVQEKLVVMREHSKSDQTAQQAVFDKVSAILQEPNNGELELELFDALDAIEDHVDGVMSKMLPLSASEETLVDHDEDTTAAAAAAPQAGLMGVVPVSVPTSTSSGSLADSARDLSKSASNNSLTATPGVTRSSFSDSSGRDSIRRTGDKVLIQGSSVREFVNGFQELSHSEKAALAADKAAAAAPAATPQLQKSESKSSVGASSTVGANTVDYMSLRRHGSTQSLFAETDLPQFETGPLGEDRVTLGTLNQLLKRLTDPGSIDILFTNAFIVACSNFVTAERFMEKMIQRYYNPSMLDDTDGSEYDEATKYPIQERVCIMIKKWIDENYDPEEPSMLRVRGQIFEFFDKVSTQRGNQNLLNMIKRAIEKKEIKVEKTKAEAAKPKSPVGSLQGIKASGSKWRIAAKLLRIESVLHSDDYDIAIQLAHMNAELLKQIKMSEFRKLAWTKSDRSTKSTHVLAMIEFFNRVSVWVAYSILKEKKLKRRVTTMSKMVSIACFLRDLNDFQGVMSILAGLSMASIKRLKWTFRLMPRRTIKRLEDLEKEMSSERSYSVYRAALVGAQGARIPFLGVTLSDLTFIEEGNADYIDKNINFAKQMMFYDVVTSIQSYQRHASYTVEEARFPVAESIDLANTEMNESGLYEYSLLIEPRNAKRKEIV</sequence>
<dbReference type="InterPro" id="IPR000651">
    <property type="entry name" value="Ras-like_Gua-exchang_fac_N"/>
</dbReference>
<gene>
    <name evidence="6" type="ORF">CAOG_000820</name>
</gene>
<dbReference type="CDD" id="cd06224">
    <property type="entry name" value="REM"/>
    <property type="match status" value="1"/>
</dbReference>
<dbReference type="Pfam" id="PF00618">
    <property type="entry name" value="RasGEF_N"/>
    <property type="match status" value="1"/>
</dbReference>
<feature type="domain" description="Ras-GEF" evidence="4">
    <location>
        <begin position="909"/>
        <end position="1142"/>
    </location>
</feature>
<feature type="domain" description="N-terminal Ras-GEF" evidence="5">
    <location>
        <begin position="732"/>
        <end position="863"/>
    </location>
</feature>
<dbReference type="InParanoid" id="A0A0D2X0M6"/>
<dbReference type="RefSeq" id="XP_004365691.1">
    <property type="nucleotide sequence ID" value="XM_004365634.2"/>
</dbReference>
<dbReference type="InterPro" id="IPR023578">
    <property type="entry name" value="Ras_GEF_dom_sf"/>
</dbReference>
<dbReference type="Proteomes" id="UP000008743">
    <property type="component" value="Unassembled WGS sequence"/>
</dbReference>
<dbReference type="PANTHER" id="PTHR23113">
    <property type="entry name" value="GUANINE NUCLEOTIDE EXCHANGE FACTOR"/>
    <property type="match status" value="1"/>
</dbReference>